<evidence type="ECO:0000259" key="4">
    <source>
        <dbReference type="PROSITE" id="PS50893"/>
    </source>
</evidence>
<keyword evidence="3 5" id="KW-0067">ATP-binding</keyword>
<comment type="caution">
    <text evidence="5">The sequence shown here is derived from an EMBL/GenBank/DDBJ whole genome shotgun (WGS) entry which is preliminary data.</text>
</comment>
<accession>A0A429G2M9</accession>
<dbReference type="InterPro" id="IPR003439">
    <property type="entry name" value="ABC_transporter-like_ATP-bd"/>
</dbReference>
<evidence type="ECO:0000313" key="5">
    <source>
        <dbReference type="EMBL" id="RSN68005.1"/>
    </source>
</evidence>
<gene>
    <name evidence="5" type="ORF">D9Q81_06890</name>
</gene>
<dbReference type="Proteomes" id="UP000278149">
    <property type="component" value="Unassembled WGS sequence"/>
</dbReference>
<dbReference type="AlphaFoldDB" id="A0A429G2M9"/>
<dbReference type="Gene3D" id="3.40.50.300">
    <property type="entry name" value="P-loop containing nucleotide triphosphate hydrolases"/>
    <property type="match status" value="1"/>
</dbReference>
<sequence length="233" mass="25861">MAEVILEALGIRKGFSELVLADISLRLERGEILGIVGPNSCGKTTLLRILAGLEGYYEGEVRRNGSLGIVFQEDRLLPWKTLMENICLGLKYAGRRDIEKALNYARRLGISEEDLRSFPRRVSGGTRRKAAIARALALEPEIILMDEPFTGLDFSTMVTLRSSLADLLRERGISAIIVSHQLEDLLTVVDRCVVMTPKPSKIGAELNMRGMGLEERINALKDVLMRMVSDHGP</sequence>
<dbReference type="PANTHER" id="PTHR42788:SF13">
    <property type="entry name" value="ALIPHATIC SULFONATES IMPORT ATP-BINDING PROTEIN SSUB"/>
    <property type="match status" value="1"/>
</dbReference>
<dbReference type="SUPFAM" id="SSF52540">
    <property type="entry name" value="P-loop containing nucleoside triphosphate hydrolases"/>
    <property type="match status" value="1"/>
</dbReference>
<organism evidence="5 6">
    <name type="scientific">Candidatus Korarchaeum cryptofilum</name>
    <dbReference type="NCBI Taxonomy" id="498846"/>
    <lineage>
        <taxon>Archaea</taxon>
        <taxon>Thermoproteota</taxon>
        <taxon>Candidatus Korarchaeia</taxon>
        <taxon>Candidatus Korarchaeales</taxon>
        <taxon>Candidatus Korarchaeaceae</taxon>
        <taxon>Candidatus Korarchaeum</taxon>
    </lineage>
</organism>
<dbReference type="InterPro" id="IPR050166">
    <property type="entry name" value="ABC_transporter_ATP-bind"/>
</dbReference>
<dbReference type="InterPro" id="IPR003593">
    <property type="entry name" value="AAA+_ATPase"/>
</dbReference>
<dbReference type="InterPro" id="IPR027417">
    <property type="entry name" value="P-loop_NTPase"/>
</dbReference>
<dbReference type="RefSeq" id="WP_125742238.1">
    <property type="nucleotide sequence ID" value="NZ_RCOR01000037.1"/>
</dbReference>
<protein>
    <submittedName>
        <fullName evidence="5">ATP-binding cassette domain-containing protein</fullName>
    </submittedName>
</protein>
<dbReference type="SMART" id="SM00382">
    <property type="entry name" value="AAA"/>
    <property type="match status" value="1"/>
</dbReference>
<keyword evidence="1" id="KW-0813">Transport</keyword>
<proteinExistence type="predicted"/>
<name>A0A429G2M9_9CREN</name>
<evidence type="ECO:0000256" key="1">
    <source>
        <dbReference type="ARBA" id="ARBA00022448"/>
    </source>
</evidence>
<evidence type="ECO:0000313" key="6">
    <source>
        <dbReference type="Proteomes" id="UP000278149"/>
    </source>
</evidence>
<dbReference type="EMBL" id="RCOR01000037">
    <property type="protein sequence ID" value="RSN68005.1"/>
    <property type="molecule type" value="Genomic_DNA"/>
</dbReference>
<evidence type="ECO:0000256" key="2">
    <source>
        <dbReference type="ARBA" id="ARBA00022741"/>
    </source>
</evidence>
<dbReference type="GO" id="GO:0016887">
    <property type="term" value="F:ATP hydrolysis activity"/>
    <property type="evidence" value="ECO:0007669"/>
    <property type="project" value="InterPro"/>
</dbReference>
<dbReference type="Pfam" id="PF00005">
    <property type="entry name" value="ABC_tran"/>
    <property type="match status" value="1"/>
</dbReference>
<dbReference type="PANTHER" id="PTHR42788">
    <property type="entry name" value="TAURINE IMPORT ATP-BINDING PROTEIN-RELATED"/>
    <property type="match status" value="1"/>
</dbReference>
<dbReference type="PROSITE" id="PS50893">
    <property type="entry name" value="ABC_TRANSPORTER_2"/>
    <property type="match status" value="1"/>
</dbReference>
<evidence type="ECO:0000256" key="3">
    <source>
        <dbReference type="ARBA" id="ARBA00022840"/>
    </source>
</evidence>
<feature type="domain" description="ABC transporter" evidence="4">
    <location>
        <begin position="4"/>
        <end position="222"/>
    </location>
</feature>
<keyword evidence="2" id="KW-0547">Nucleotide-binding</keyword>
<dbReference type="GO" id="GO:0005524">
    <property type="term" value="F:ATP binding"/>
    <property type="evidence" value="ECO:0007669"/>
    <property type="project" value="UniProtKB-KW"/>
</dbReference>
<reference evidence="5 6" key="1">
    <citation type="submission" date="2018-10" db="EMBL/GenBank/DDBJ databases">
        <title>Co-occurring genomic capacity for anaerobic methane metabolism and dissimilatory sulfite reduction discovered in the Korarchaeota.</title>
        <authorList>
            <person name="Mckay L.J."/>
            <person name="Dlakic M."/>
            <person name="Fields M.W."/>
            <person name="Delmont T.O."/>
            <person name="Eren A.M."/>
            <person name="Jay Z.J."/>
            <person name="Klingelsmith K.B."/>
            <person name="Rusch D.B."/>
            <person name="Inskeep W.P."/>
        </authorList>
    </citation>
    <scope>NUCLEOTIDE SEQUENCE [LARGE SCALE GENOMIC DNA]</scope>
    <source>
        <strain evidence="5 6">WS</strain>
    </source>
</reference>